<gene>
    <name evidence="4" type="ORF">CTHT_0040270</name>
</gene>
<dbReference type="KEGG" id="cthr:CTHT_0040270"/>
<dbReference type="eggNOG" id="ENOG502SIR2">
    <property type="taxonomic scope" value="Eukaryota"/>
</dbReference>
<sequence length="470" mass="51989">MRLYYATVALGQLAAASRPGQCITRDVAIIGGGASGSHAAVWLRDHGYSIVLVEKNNRLGGHSHDYHDPETGLDINVGVQTWVDYQGSFAFPERMNVTIVPQARGPPNTEFYVNPKTGQLVPDWVPPDNAEVTAALQRFLDALMPYEHMVHPGYFNFPPPNQIPEDLLMPFKDFVKKYNCSAAIPRLWDSTASGVGDTMNVPTLYALQGSGYIMARTFLGQAASGVPSSGRVAELYEKVADFLGSDVLFETMVLTTTRTARGVTLRVKNPQGKTSCIEAKRLLLAIEPTSQNLSPFDLDKTERDVFGKFKFPTSYVGFLRHPSLQNGFSYAVRTTSPESYTYLDFPTAPVVGRLYYLSGTNALYRFIAVGTEKDTSNNIKKVISKHIKDMIEAGTLPPSNGTVEYAVFADHGHMHAHVTAKELRAGFIQKLYSLQGRKNTWYTGAAWSGQFSTVLWKFNEELLPRLIQGL</sequence>
<comment type="cofactor">
    <cofactor evidence="1 3">
        <name>FAD</name>
        <dbReference type="ChEBI" id="CHEBI:57692"/>
    </cofactor>
</comment>
<dbReference type="InterPro" id="IPR050464">
    <property type="entry name" value="Zeta_carotene_desat/Oxidored"/>
</dbReference>
<dbReference type="Gene3D" id="3.30.70.1990">
    <property type="match status" value="1"/>
</dbReference>
<dbReference type="Pfam" id="PF13450">
    <property type="entry name" value="NAD_binding_8"/>
    <property type="match status" value="1"/>
</dbReference>
<proteinExistence type="inferred from homology"/>
<dbReference type="SUPFAM" id="SSF51905">
    <property type="entry name" value="FAD/NAD(P)-binding domain"/>
    <property type="match status" value="1"/>
</dbReference>
<feature type="binding site" evidence="2">
    <location>
        <position position="35"/>
    </location>
    <ligand>
        <name>FAD</name>
        <dbReference type="ChEBI" id="CHEBI:57692"/>
    </ligand>
</feature>
<dbReference type="RefSeq" id="XP_006694437.1">
    <property type="nucleotide sequence ID" value="XM_006694374.1"/>
</dbReference>
<reference evidence="4 5" key="1">
    <citation type="journal article" date="2011" name="Cell">
        <title>Insight into structure and assembly of the nuclear pore complex by utilizing the genome of a eukaryotic thermophile.</title>
        <authorList>
            <person name="Amlacher S."/>
            <person name="Sarges P."/>
            <person name="Flemming D."/>
            <person name="van Noort V."/>
            <person name="Kunze R."/>
            <person name="Devos D.P."/>
            <person name="Arumugam M."/>
            <person name="Bork P."/>
            <person name="Hurt E."/>
        </authorList>
    </citation>
    <scope>NUCLEOTIDE SEQUENCE [LARGE SCALE GENOMIC DNA]</scope>
    <source>
        <strain evidence="5">DSM 1495 / CBS 144.50 / IMI 039719</strain>
    </source>
</reference>
<evidence type="ECO:0000256" key="3">
    <source>
        <dbReference type="RuleBase" id="RU362067"/>
    </source>
</evidence>
<dbReference type="OrthoDB" id="68575at2759"/>
<name>G0S8T5_CHATD</name>
<keyword evidence="5" id="KW-1185">Reference proteome</keyword>
<dbReference type="OMA" id="WMEYKDA"/>
<evidence type="ECO:0000313" key="5">
    <source>
        <dbReference type="Proteomes" id="UP000008066"/>
    </source>
</evidence>
<dbReference type="InterPro" id="IPR036188">
    <property type="entry name" value="FAD/NAD-bd_sf"/>
</dbReference>
<keyword evidence="3" id="KW-0285">Flavoprotein</keyword>
<evidence type="ECO:0000313" key="4">
    <source>
        <dbReference type="EMBL" id="EGS20288.1"/>
    </source>
</evidence>
<dbReference type="Gene3D" id="3.50.50.60">
    <property type="entry name" value="FAD/NAD(P)-binding domain"/>
    <property type="match status" value="1"/>
</dbReference>
<keyword evidence="3" id="KW-0274">FAD</keyword>
<dbReference type="GeneID" id="18258065"/>
<dbReference type="EMBL" id="GL988042">
    <property type="protein sequence ID" value="EGS20288.1"/>
    <property type="molecule type" value="Genomic_DNA"/>
</dbReference>
<protein>
    <recommendedName>
        <fullName evidence="3">Amine oxidase</fullName>
        <ecNumber evidence="3">1.4.3.-</ecNumber>
    </recommendedName>
</protein>
<evidence type="ECO:0000256" key="2">
    <source>
        <dbReference type="PIRSR" id="PIRSR601613-1"/>
    </source>
</evidence>
<organism evidence="5">
    <name type="scientific">Chaetomium thermophilum (strain DSM 1495 / CBS 144.50 / IMI 039719)</name>
    <name type="common">Thermochaetoides thermophila</name>
    <dbReference type="NCBI Taxonomy" id="759272"/>
    <lineage>
        <taxon>Eukaryota</taxon>
        <taxon>Fungi</taxon>
        <taxon>Dikarya</taxon>
        <taxon>Ascomycota</taxon>
        <taxon>Pezizomycotina</taxon>
        <taxon>Sordariomycetes</taxon>
        <taxon>Sordariomycetidae</taxon>
        <taxon>Sordariales</taxon>
        <taxon>Chaetomiaceae</taxon>
        <taxon>Thermochaetoides</taxon>
    </lineage>
</organism>
<dbReference type="PANTHER" id="PTHR42923">
    <property type="entry name" value="PROTOPORPHYRINOGEN OXIDASE"/>
    <property type="match status" value="1"/>
</dbReference>
<dbReference type="Gene3D" id="1.10.405.20">
    <property type="match status" value="1"/>
</dbReference>
<dbReference type="GO" id="GO:0016491">
    <property type="term" value="F:oxidoreductase activity"/>
    <property type="evidence" value="ECO:0007669"/>
    <property type="project" value="UniProtKB-KW"/>
</dbReference>
<dbReference type="InterPro" id="IPR001613">
    <property type="entry name" value="Flavin_amine_oxidase"/>
</dbReference>
<dbReference type="HOGENOM" id="CLU_028280_0_0_1"/>
<dbReference type="EC" id="1.4.3.-" evidence="3"/>
<dbReference type="Proteomes" id="UP000008066">
    <property type="component" value="Unassembled WGS sequence"/>
</dbReference>
<keyword evidence="3" id="KW-0560">Oxidoreductase</keyword>
<accession>G0S8T5</accession>
<evidence type="ECO:0000256" key="1">
    <source>
        <dbReference type="ARBA" id="ARBA00001974"/>
    </source>
</evidence>
<comment type="similarity">
    <text evidence="3">Belongs to the flavin monoamine oxidase family.</text>
</comment>
<dbReference type="AlphaFoldDB" id="G0S8T5"/>
<dbReference type="PRINTS" id="PR00757">
    <property type="entry name" value="AMINEOXDASEF"/>
</dbReference>
<dbReference type="PANTHER" id="PTHR42923:SF26">
    <property type="entry name" value="FMN REDUCTASE LOT6, PUTATIVE (AFU_ORTHOLOGUE AFUA_7G06600)-RELATED"/>
    <property type="match status" value="1"/>
</dbReference>